<gene>
    <name evidence="1" type="ORF">DF182_01625</name>
</gene>
<dbReference type="EMBL" id="QFFJ01000001">
    <property type="protein sequence ID" value="RBL91350.1"/>
    <property type="molecule type" value="Genomic_DNA"/>
</dbReference>
<keyword evidence="2" id="KW-1185">Reference proteome</keyword>
<accession>A0A365XYN7</accession>
<dbReference type="OrthoDB" id="1262957at2"/>
<proteinExistence type="predicted"/>
<reference evidence="1 2" key="1">
    <citation type="submission" date="2018-05" db="EMBL/GenBank/DDBJ databases">
        <title>Chitinophaga sp. K3CV102501T nov., isolated from isolated from a monsoon evergreen broad-leaved forest soil.</title>
        <authorList>
            <person name="Lv Y."/>
        </authorList>
    </citation>
    <scope>NUCLEOTIDE SEQUENCE [LARGE SCALE GENOMIC DNA]</scope>
    <source>
        <strain evidence="1 2">GDMCC 1.1325</strain>
    </source>
</reference>
<evidence type="ECO:0000313" key="2">
    <source>
        <dbReference type="Proteomes" id="UP000253410"/>
    </source>
</evidence>
<organism evidence="1 2">
    <name type="scientific">Chitinophaga flava</name>
    <dbReference type="NCBI Taxonomy" id="2259036"/>
    <lineage>
        <taxon>Bacteria</taxon>
        <taxon>Pseudomonadati</taxon>
        <taxon>Bacteroidota</taxon>
        <taxon>Chitinophagia</taxon>
        <taxon>Chitinophagales</taxon>
        <taxon>Chitinophagaceae</taxon>
        <taxon>Chitinophaga</taxon>
    </lineage>
</organism>
<dbReference type="Proteomes" id="UP000253410">
    <property type="component" value="Unassembled WGS sequence"/>
</dbReference>
<name>A0A365XYN7_9BACT</name>
<sequence length="112" mass="12779">MSDFKVIFPAFYNVDDVLNDNLDVNIIFPDGGVFFIAVFTISNLEMLMKNSGGIYFWSSDMVVVRDLNKETIKEAISQIIRDGYYESAFCKIGTIETVYSKVKSYEDIESEV</sequence>
<evidence type="ECO:0000313" key="1">
    <source>
        <dbReference type="EMBL" id="RBL91350.1"/>
    </source>
</evidence>
<comment type="caution">
    <text evidence="1">The sequence shown here is derived from an EMBL/GenBank/DDBJ whole genome shotgun (WGS) entry which is preliminary data.</text>
</comment>
<dbReference type="AlphaFoldDB" id="A0A365XYN7"/>
<dbReference type="RefSeq" id="WP_113613946.1">
    <property type="nucleotide sequence ID" value="NZ_QFFJ01000001.1"/>
</dbReference>
<protein>
    <submittedName>
        <fullName evidence="1">Uncharacterized protein</fullName>
    </submittedName>
</protein>